<keyword evidence="3" id="KW-1185">Reference proteome</keyword>
<gene>
    <name evidence="2" type="ORF">CLAFUR5_12885</name>
</gene>
<dbReference type="OrthoDB" id="3363286at2759"/>
<feature type="region of interest" description="Disordered" evidence="1">
    <location>
        <begin position="143"/>
        <end position="173"/>
    </location>
</feature>
<reference evidence="2" key="1">
    <citation type="submission" date="2021-12" db="EMBL/GenBank/DDBJ databases">
        <authorList>
            <person name="Zaccaron A."/>
            <person name="Stergiopoulos I."/>
        </authorList>
    </citation>
    <scope>NUCLEOTIDE SEQUENCE</scope>
    <source>
        <strain evidence="2">Race5_Kim</strain>
    </source>
</reference>
<accession>A0A9Q8PJX3</accession>
<dbReference type="KEGG" id="ffu:CLAFUR5_12885"/>
<dbReference type="RefSeq" id="XP_047768380.1">
    <property type="nucleotide sequence ID" value="XM_047912033.1"/>
</dbReference>
<name>A0A9Q8PJX3_PASFU</name>
<proteinExistence type="predicted"/>
<feature type="compositionally biased region" description="Basic and acidic residues" evidence="1">
    <location>
        <begin position="152"/>
        <end position="162"/>
    </location>
</feature>
<dbReference type="Proteomes" id="UP000756132">
    <property type="component" value="Chromosome 11"/>
</dbReference>
<evidence type="ECO:0000313" key="2">
    <source>
        <dbReference type="EMBL" id="UJO24014.1"/>
    </source>
</evidence>
<protein>
    <submittedName>
        <fullName evidence="2">Uncharacterized protein</fullName>
    </submittedName>
</protein>
<reference evidence="2" key="2">
    <citation type="journal article" date="2022" name="Microb. Genom.">
        <title>A chromosome-scale genome assembly of the tomato pathogen Cladosporium fulvum reveals a compartmentalized genome architecture and the presence of a dispensable chromosome.</title>
        <authorList>
            <person name="Zaccaron A.Z."/>
            <person name="Chen L.H."/>
            <person name="Samaras A."/>
            <person name="Stergiopoulos I."/>
        </authorList>
    </citation>
    <scope>NUCLEOTIDE SEQUENCE</scope>
    <source>
        <strain evidence="2">Race5_Kim</strain>
    </source>
</reference>
<evidence type="ECO:0000313" key="3">
    <source>
        <dbReference type="Proteomes" id="UP000756132"/>
    </source>
</evidence>
<dbReference type="AlphaFoldDB" id="A0A9Q8PJX3"/>
<organism evidence="2 3">
    <name type="scientific">Passalora fulva</name>
    <name type="common">Tomato leaf mold</name>
    <name type="synonym">Cladosporium fulvum</name>
    <dbReference type="NCBI Taxonomy" id="5499"/>
    <lineage>
        <taxon>Eukaryota</taxon>
        <taxon>Fungi</taxon>
        <taxon>Dikarya</taxon>
        <taxon>Ascomycota</taxon>
        <taxon>Pezizomycotina</taxon>
        <taxon>Dothideomycetes</taxon>
        <taxon>Dothideomycetidae</taxon>
        <taxon>Mycosphaerellales</taxon>
        <taxon>Mycosphaerellaceae</taxon>
        <taxon>Fulvia</taxon>
    </lineage>
</organism>
<sequence length="386" mass="43394">MRHVMPFRTFWPSRPTIPRQLSSHQCVVTRLSRRRLSNDASDNDPQPTIVSEDGSKTLRGRKHENKSLPLPVLMDPVLQEVKQKHHKPKPRQIDTPSQAALEFRRKLRRNVHANALLTTVRQCSVTRARLPIHFLIPFTAEMPNAEDAEESGEGKEAPKAEPKSTGPTLVPAIDISTKGSPSSYLLATKEAVNSTFSRKGKSHVLVNERMKKRYAAHIGQNWEKASADWLDKTRKAWPAEQSVPDTVLAALRRSVVANIAWCAKEEDERIPGGSLMSQTVLGGAEGVEEDDEGKSKSTPPRLLYVENSSSYYNAAGEYVDRPREEMEEVEYDLGKLLGPELCEELKEKHLGEWRDDRAPVLIRHPKSMSTIMTLEKLQNYLDGANG</sequence>
<evidence type="ECO:0000256" key="1">
    <source>
        <dbReference type="SAM" id="MobiDB-lite"/>
    </source>
</evidence>
<dbReference type="GeneID" id="71992763"/>
<dbReference type="EMBL" id="CP090173">
    <property type="protein sequence ID" value="UJO24014.1"/>
    <property type="molecule type" value="Genomic_DNA"/>
</dbReference>